<comment type="caution">
    <text evidence="2">The sequence shown here is derived from an EMBL/GenBank/DDBJ whole genome shotgun (WGS) entry which is preliminary data.</text>
</comment>
<sequence>MWTSDNQLVIEVERRADLQPGRMLEIMLITRLRNTISSTPVSLSSLAEHRSSNCLTPAQSGHGCKKRAQEARIVKEKE</sequence>
<reference evidence="2 3" key="1">
    <citation type="submission" date="2015-07" db="EMBL/GenBank/DDBJ databases">
        <title>Emmonsia species relationships and genome sequence.</title>
        <authorList>
            <consortium name="The Broad Institute Genomics Platform"/>
            <person name="Cuomo C.A."/>
            <person name="Munoz J.F."/>
            <person name="Imamovic A."/>
            <person name="Priest M.E."/>
            <person name="Young S."/>
            <person name="Clay O.K."/>
            <person name="McEwen J.G."/>
        </authorList>
    </citation>
    <scope>NUCLEOTIDE SEQUENCE [LARGE SCALE GENOMIC DNA]</scope>
    <source>
        <strain evidence="2 3">UAMH 9510</strain>
    </source>
</reference>
<dbReference type="Proteomes" id="UP000182235">
    <property type="component" value="Unassembled WGS sequence"/>
</dbReference>
<dbReference type="AlphaFoldDB" id="A0A1J9PFQ8"/>
<accession>A0A1J9PFQ8</accession>
<proteinExistence type="predicted"/>
<name>A0A1J9PFQ8_9EURO</name>
<dbReference type="EMBL" id="LGRN01000166">
    <property type="protein sequence ID" value="OJD15272.1"/>
    <property type="molecule type" value="Genomic_DNA"/>
</dbReference>
<protein>
    <submittedName>
        <fullName evidence="2">Uncharacterized protein</fullName>
    </submittedName>
</protein>
<evidence type="ECO:0000313" key="2">
    <source>
        <dbReference type="EMBL" id="OJD15272.1"/>
    </source>
</evidence>
<organism evidence="2 3">
    <name type="scientific">Emergomyces pasteurianus Ep9510</name>
    <dbReference type="NCBI Taxonomy" id="1447872"/>
    <lineage>
        <taxon>Eukaryota</taxon>
        <taxon>Fungi</taxon>
        <taxon>Dikarya</taxon>
        <taxon>Ascomycota</taxon>
        <taxon>Pezizomycotina</taxon>
        <taxon>Eurotiomycetes</taxon>
        <taxon>Eurotiomycetidae</taxon>
        <taxon>Onygenales</taxon>
        <taxon>Ajellomycetaceae</taxon>
        <taxon>Emergomyces</taxon>
    </lineage>
</organism>
<gene>
    <name evidence="2" type="ORF">AJ78_04457</name>
</gene>
<dbReference type="VEuPathDB" id="FungiDB:AJ78_04457"/>
<evidence type="ECO:0000256" key="1">
    <source>
        <dbReference type="SAM" id="MobiDB-lite"/>
    </source>
</evidence>
<feature type="region of interest" description="Disordered" evidence="1">
    <location>
        <begin position="47"/>
        <end position="78"/>
    </location>
</feature>
<feature type="compositionally biased region" description="Basic and acidic residues" evidence="1">
    <location>
        <begin position="67"/>
        <end position="78"/>
    </location>
</feature>
<keyword evidence="3" id="KW-1185">Reference proteome</keyword>
<evidence type="ECO:0000313" key="3">
    <source>
        <dbReference type="Proteomes" id="UP000182235"/>
    </source>
</evidence>